<dbReference type="PANTHER" id="PTHR43736:SF5">
    <property type="entry name" value="NUDIX HYDROLASE DOMAIN-CONTAINING PROTEIN"/>
    <property type="match status" value="1"/>
</dbReference>
<dbReference type="EMBL" id="PGGS01000066">
    <property type="protein sequence ID" value="PNH10108.1"/>
    <property type="molecule type" value="Genomic_DNA"/>
</dbReference>
<evidence type="ECO:0000256" key="1">
    <source>
        <dbReference type="SAM" id="MobiDB-lite"/>
    </source>
</evidence>
<feature type="domain" description="Nudix hydrolase" evidence="2">
    <location>
        <begin position="263"/>
        <end position="401"/>
    </location>
</feature>
<dbReference type="Proteomes" id="UP000236333">
    <property type="component" value="Unassembled WGS sequence"/>
</dbReference>
<evidence type="ECO:0000259" key="2">
    <source>
        <dbReference type="PROSITE" id="PS51462"/>
    </source>
</evidence>
<dbReference type="PROSITE" id="PS51462">
    <property type="entry name" value="NUDIX"/>
    <property type="match status" value="2"/>
</dbReference>
<feature type="region of interest" description="Disordered" evidence="1">
    <location>
        <begin position="204"/>
        <end position="257"/>
    </location>
</feature>
<protein>
    <submittedName>
        <fullName evidence="3">ADP-ribose pyrophosphatase</fullName>
    </submittedName>
</protein>
<evidence type="ECO:0000313" key="4">
    <source>
        <dbReference type="Proteomes" id="UP000236333"/>
    </source>
</evidence>
<dbReference type="InterPro" id="IPR000086">
    <property type="entry name" value="NUDIX_hydrolase_dom"/>
</dbReference>
<dbReference type="InterPro" id="IPR015797">
    <property type="entry name" value="NUDIX_hydrolase-like_dom_sf"/>
</dbReference>
<dbReference type="Gene3D" id="3.90.79.10">
    <property type="entry name" value="Nucleoside Triphosphate Pyrophosphohydrolase"/>
    <property type="match status" value="2"/>
</dbReference>
<dbReference type="OrthoDB" id="447842at2759"/>
<proteinExistence type="predicted"/>
<dbReference type="PANTHER" id="PTHR43736">
    <property type="entry name" value="ADP-RIBOSE PYROPHOSPHATASE"/>
    <property type="match status" value="1"/>
</dbReference>
<accession>A0A2J8AC52</accession>
<sequence length="435" mass="45787">MRSARLAVRGPAQLLFRGRRPGVSCMAGEDAHTYKYPRPAVTVDTVIVAARPGNVAPAQMLLIKRKNPPFKDCWALPGGFVDEGEGLDAAAGRELKEETSVDPSSVALTQVGAFGDPGRDPRGWTVTVAYAALVPSTNMGVKAADDAKEARWFDVANLPQLAFDHKLVVRSALRHLAKSPAAAAMAGLPASLEAAAVKLEGPWQTTEQPQHVPPKRTKGGVQPSPNVGFLLASRKKGSDAGKQTEGPAIQAAHPPPKGHTYEYPRPAVTVDTIVVAVPTEDEPAQILLIRRRFPPFKDCWALPGGFVDEGEGLDPAAGRELQEETSVDPSSVALTQVGAFGDPGRDPRGWTVTVAYAALVPSTNMGVKAADDAQDARWFDVGALPQLAFDHRRVVRAALRHLAKSPAAAAVADLAASLEAAAAKLEGPGEAPAAK</sequence>
<comment type="caution">
    <text evidence="3">The sequence shown here is derived from an EMBL/GenBank/DDBJ whole genome shotgun (WGS) entry which is preliminary data.</text>
</comment>
<gene>
    <name evidence="3" type="ORF">TSOC_003190</name>
</gene>
<dbReference type="CDD" id="cd18873">
    <property type="entry name" value="NUDIX_NadM_like"/>
    <property type="match status" value="2"/>
</dbReference>
<evidence type="ECO:0000313" key="3">
    <source>
        <dbReference type="EMBL" id="PNH10108.1"/>
    </source>
</evidence>
<dbReference type="SUPFAM" id="SSF55811">
    <property type="entry name" value="Nudix"/>
    <property type="match status" value="2"/>
</dbReference>
<organism evidence="3 4">
    <name type="scientific">Tetrabaena socialis</name>
    <dbReference type="NCBI Taxonomy" id="47790"/>
    <lineage>
        <taxon>Eukaryota</taxon>
        <taxon>Viridiplantae</taxon>
        <taxon>Chlorophyta</taxon>
        <taxon>core chlorophytes</taxon>
        <taxon>Chlorophyceae</taxon>
        <taxon>CS clade</taxon>
        <taxon>Chlamydomonadales</taxon>
        <taxon>Tetrabaenaceae</taxon>
        <taxon>Tetrabaena</taxon>
    </lineage>
</organism>
<reference evidence="3 4" key="1">
    <citation type="journal article" date="2017" name="Mol. Biol. Evol.">
        <title>The 4-celled Tetrabaena socialis nuclear genome reveals the essential components for genetic control of cell number at the origin of multicellularity in the volvocine lineage.</title>
        <authorList>
            <person name="Featherston J."/>
            <person name="Arakaki Y."/>
            <person name="Hanschen E.R."/>
            <person name="Ferris P.J."/>
            <person name="Michod R.E."/>
            <person name="Olson B.J.S.C."/>
            <person name="Nozaki H."/>
            <person name="Durand P.M."/>
        </authorList>
    </citation>
    <scope>NUCLEOTIDE SEQUENCE [LARGE SCALE GENOMIC DNA]</scope>
    <source>
        <strain evidence="3 4">NIES-571</strain>
    </source>
</reference>
<dbReference type="AlphaFoldDB" id="A0A2J8AC52"/>
<dbReference type="Pfam" id="PF00293">
    <property type="entry name" value="NUDIX"/>
    <property type="match status" value="2"/>
</dbReference>
<name>A0A2J8AC52_9CHLO</name>
<keyword evidence="4" id="KW-1185">Reference proteome</keyword>
<feature type="domain" description="Nudix hydrolase" evidence="2">
    <location>
        <begin position="40"/>
        <end position="175"/>
    </location>
</feature>